<reference evidence="5" key="1">
    <citation type="submission" date="2016-10" db="EMBL/GenBank/DDBJ databases">
        <authorList>
            <person name="Varghese N."/>
            <person name="Submissions S."/>
        </authorList>
    </citation>
    <scope>NUCLEOTIDE SEQUENCE [LARGE SCALE GENOMIC DNA]</scope>
    <source>
        <strain evidence="5">CGMCC 1.10118</strain>
    </source>
</reference>
<dbReference type="InterPro" id="IPR000873">
    <property type="entry name" value="AMP-dep_synth/lig_dom"/>
</dbReference>
<dbReference type="OrthoDB" id="193284at2157"/>
<dbReference type="EMBL" id="FNPB01000001">
    <property type="protein sequence ID" value="SDX64140.1"/>
    <property type="molecule type" value="Genomic_DNA"/>
</dbReference>
<protein>
    <submittedName>
        <fullName evidence="4">AMP-binding enzyme C-terminal domain-containing protein</fullName>
    </submittedName>
</protein>
<dbReference type="InterPro" id="IPR025110">
    <property type="entry name" value="AMP-bd_C"/>
</dbReference>
<dbReference type="InterPro" id="IPR050237">
    <property type="entry name" value="ATP-dep_AMP-bd_enzyme"/>
</dbReference>
<dbReference type="RefSeq" id="WP_089764742.1">
    <property type="nucleotide sequence ID" value="NZ_FNPB01000001.1"/>
</dbReference>
<name>A0A1H3DCV0_9EURY</name>
<dbReference type="STRING" id="660517.SAMN04487946_101490"/>
<dbReference type="PANTHER" id="PTHR43767:SF1">
    <property type="entry name" value="NONRIBOSOMAL PEPTIDE SYNTHASE PES1 (EUROFUNG)-RELATED"/>
    <property type="match status" value="1"/>
</dbReference>
<evidence type="ECO:0000313" key="4">
    <source>
        <dbReference type="EMBL" id="SDX64140.1"/>
    </source>
</evidence>
<evidence type="ECO:0000313" key="5">
    <source>
        <dbReference type="Proteomes" id="UP000199170"/>
    </source>
</evidence>
<dbReference type="GO" id="GO:0016878">
    <property type="term" value="F:acid-thiol ligase activity"/>
    <property type="evidence" value="ECO:0007669"/>
    <property type="project" value="UniProtKB-ARBA"/>
</dbReference>
<dbReference type="Proteomes" id="UP000199170">
    <property type="component" value="Unassembled WGS sequence"/>
</dbReference>
<dbReference type="InterPro" id="IPR020845">
    <property type="entry name" value="AMP-binding_CS"/>
</dbReference>
<dbReference type="Gene3D" id="3.40.50.12780">
    <property type="entry name" value="N-terminal domain of ligase-like"/>
    <property type="match status" value="1"/>
</dbReference>
<dbReference type="SUPFAM" id="SSF56801">
    <property type="entry name" value="Acetyl-CoA synthetase-like"/>
    <property type="match status" value="1"/>
</dbReference>
<feature type="domain" description="AMP-binding enzyme C-terminal" evidence="3">
    <location>
        <begin position="432"/>
        <end position="508"/>
    </location>
</feature>
<organism evidence="4 5">
    <name type="scientific">Halobellus clavatus</name>
    <dbReference type="NCBI Taxonomy" id="660517"/>
    <lineage>
        <taxon>Archaea</taxon>
        <taxon>Methanobacteriati</taxon>
        <taxon>Methanobacteriota</taxon>
        <taxon>Stenosarchaea group</taxon>
        <taxon>Halobacteria</taxon>
        <taxon>Halobacteriales</taxon>
        <taxon>Haloferacaceae</taxon>
        <taxon>Halobellus</taxon>
    </lineage>
</organism>
<evidence type="ECO:0000259" key="3">
    <source>
        <dbReference type="Pfam" id="PF13193"/>
    </source>
</evidence>
<sequence>MESSATSEMPTIRELSSIAVENNPNKVAYAEGIDGREITWATFDERSKRAANGLREHVGQGDRVAYLCEGSVSHVTLWNGALKAGCIVSNLHVRESPETTRSCIDSLRPRVLVVDEARSAFVEAHVYDRISTDLAAVVTTGEPQTDYEVSMDDLLADQPAEEPDVNVGADDPAAVIWTSGTTGEPKGWTHTNRALMHRGSKLAHKKGMTRRTRVPNVFSPSFAAWYSTTLPALLSNASSYFLPDWEPERYVQCLEERSITTANLVPTMWREILRLENLDEYDLSSLREIEAAGETLDATTLTNLREHICETVSQSYAATETCGTNIANDEIGDDRLESVGKPLLGIQIRVVQEGGDPDDVLEPGKIGEVIVKSSDSAAWVWGDTAKTDDAFQDGWWYSGDLGYKDEDGYLYIEGRDDNMILSKGLKVFPTPIEERLNTHPDVVETGVVGVDDEEYGEKVTAVVTRSDPELTAEELDEWCLESDKLSRFERPRTYHFRDETLPRTSSDKLDRQTIREQLEAER</sequence>
<evidence type="ECO:0000256" key="1">
    <source>
        <dbReference type="SAM" id="MobiDB-lite"/>
    </source>
</evidence>
<dbReference type="InterPro" id="IPR045851">
    <property type="entry name" value="AMP-bd_C_sf"/>
</dbReference>
<dbReference type="CDD" id="cd04433">
    <property type="entry name" value="AFD_class_I"/>
    <property type="match status" value="1"/>
</dbReference>
<dbReference type="AlphaFoldDB" id="A0A1H3DCV0"/>
<dbReference type="Pfam" id="PF00501">
    <property type="entry name" value="AMP-binding"/>
    <property type="match status" value="1"/>
</dbReference>
<dbReference type="PROSITE" id="PS00455">
    <property type="entry name" value="AMP_BINDING"/>
    <property type="match status" value="1"/>
</dbReference>
<feature type="domain" description="AMP-dependent synthetase/ligase" evidence="2">
    <location>
        <begin position="19"/>
        <end position="374"/>
    </location>
</feature>
<dbReference type="PANTHER" id="PTHR43767">
    <property type="entry name" value="LONG-CHAIN-FATTY-ACID--COA LIGASE"/>
    <property type="match status" value="1"/>
</dbReference>
<dbReference type="InterPro" id="IPR042099">
    <property type="entry name" value="ANL_N_sf"/>
</dbReference>
<proteinExistence type="predicted"/>
<dbReference type="Gene3D" id="3.30.300.30">
    <property type="match status" value="1"/>
</dbReference>
<dbReference type="Pfam" id="PF13193">
    <property type="entry name" value="AMP-binding_C"/>
    <property type="match status" value="1"/>
</dbReference>
<gene>
    <name evidence="4" type="ORF">SAMN04487946_101490</name>
</gene>
<evidence type="ECO:0000259" key="2">
    <source>
        <dbReference type="Pfam" id="PF00501"/>
    </source>
</evidence>
<accession>A0A1H3DCV0</accession>
<feature type="region of interest" description="Disordered" evidence="1">
    <location>
        <begin position="497"/>
        <end position="522"/>
    </location>
</feature>
<keyword evidence="5" id="KW-1185">Reference proteome</keyword>